<feature type="domain" description="LysM" evidence="2">
    <location>
        <begin position="107"/>
        <end position="150"/>
    </location>
</feature>
<dbReference type="EMBL" id="JSVA01000022">
    <property type="protein sequence ID" value="KOF01587.1"/>
    <property type="molecule type" value="Genomic_DNA"/>
</dbReference>
<reference evidence="4" key="1">
    <citation type="submission" date="2014-11" db="EMBL/GenBank/DDBJ databases">
        <title>Genome sequencing of Roseivirga sp. D-25.</title>
        <authorList>
            <person name="Selvaratnam C."/>
            <person name="Thevarajoo S."/>
            <person name="Goh K.M."/>
            <person name="Eee R."/>
            <person name="Chan K.-G."/>
            <person name="Chong C.S."/>
        </authorList>
    </citation>
    <scope>NUCLEOTIDE SEQUENCE [LARGE SCALE GENOMIC DNA]</scope>
    <source>
        <strain evidence="4">D-25</strain>
    </source>
</reference>
<dbReference type="SUPFAM" id="SSF54106">
    <property type="entry name" value="LysM domain"/>
    <property type="match status" value="2"/>
</dbReference>
<dbReference type="Pfam" id="PF01476">
    <property type="entry name" value="LysM"/>
    <property type="match status" value="2"/>
</dbReference>
<dbReference type="Proteomes" id="UP000036908">
    <property type="component" value="Unassembled WGS sequence"/>
</dbReference>
<dbReference type="AlphaFoldDB" id="A0A0L8AH77"/>
<dbReference type="Gene3D" id="2.40.40.10">
    <property type="entry name" value="RlpA-like domain"/>
    <property type="match status" value="1"/>
</dbReference>
<sequence>MLFNQGFMRKFLLSLMVLVLAATSSFSQADSLGIKKEGDKYFVIHKVMSGQTLYSLARRYGTTVTEIKAKNAELVNDLKVGQTINIPYGKPMGQAEIPTKNSAQAAKNHTVAAGETLFAISQKYGVDVNEIKKLNGLTSNALAVGQTLKISVAAKTTQEVTLPTTTTTEKPVAKPIEKPKVTDTTQKVTNPVSTGVEEIANESYNGSPFNEIVEEGQAELIIEDESSTKFLALHKTAKVGTVIKVKNRMNNLTVYVRVVGEIPDTADNQNILIKLNKRAYDQLKALDNRFLVELSYFQ</sequence>
<organism evidence="3 4">
    <name type="scientific">Roseivirga seohaensis subsp. aquiponti</name>
    <dbReference type="NCBI Taxonomy" id="1566026"/>
    <lineage>
        <taxon>Bacteria</taxon>
        <taxon>Pseudomonadati</taxon>
        <taxon>Bacteroidota</taxon>
        <taxon>Cytophagia</taxon>
        <taxon>Cytophagales</taxon>
        <taxon>Roseivirgaceae</taxon>
        <taxon>Roseivirga</taxon>
    </lineage>
</organism>
<gene>
    <name evidence="3" type="ORF">OB69_17160</name>
</gene>
<dbReference type="Gene3D" id="3.10.350.10">
    <property type="entry name" value="LysM domain"/>
    <property type="match status" value="2"/>
</dbReference>
<evidence type="ECO:0000313" key="3">
    <source>
        <dbReference type="EMBL" id="KOF01587.1"/>
    </source>
</evidence>
<feature type="signal peptide" evidence="1">
    <location>
        <begin position="1"/>
        <end position="29"/>
    </location>
</feature>
<dbReference type="CDD" id="cd00118">
    <property type="entry name" value="LysM"/>
    <property type="match status" value="2"/>
</dbReference>
<evidence type="ECO:0000313" key="4">
    <source>
        <dbReference type="Proteomes" id="UP000036908"/>
    </source>
</evidence>
<dbReference type="SMART" id="SM00257">
    <property type="entry name" value="LysM"/>
    <property type="match status" value="2"/>
</dbReference>
<dbReference type="PANTHER" id="PTHR33734:SF22">
    <property type="entry name" value="MEMBRANE-BOUND LYTIC MUREIN TRANSGLYCOSYLASE D"/>
    <property type="match status" value="1"/>
</dbReference>
<dbReference type="OrthoDB" id="2149800at2"/>
<accession>A0A0L8AH77</accession>
<feature type="domain" description="LysM" evidence="2">
    <location>
        <begin position="43"/>
        <end position="86"/>
    </location>
</feature>
<dbReference type="PATRIC" id="fig|1566026.4.peg.1872"/>
<evidence type="ECO:0000259" key="2">
    <source>
        <dbReference type="PROSITE" id="PS51782"/>
    </source>
</evidence>
<name>A0A0L8AH77_9BACT</name>
<proteinExistence type="predicted"/>
<evidence type="ECO:0000256" key="1">
    <source>
        <dbReference type="SAM" id="SignalP"/>
    </source>
</evidence>
<dbReference type="InterPro" id="IPR036908">
    <property type="entry name" value="RlpA-like_sf"/>
</dbReference>
<dbReference type="PROSITE" id="PS51782">
    <property type="entry name" value="LYSM"/>
    <property type="match status" value="2"/>
</dbReference>
<dbReference type="InterPro" id="IPR018392">
    <property type="entry name" value="LysM"/>
</dbReference>
<keyword evidence="1" id="KW-0732">Signal</keyword>
<comment type="caution">
    <text evidence="3">The sequence shown here is derived from an EMBL/GenBank/DDBJ whole genome shotgun (WGS) entry which is preliminary data.</text>
</comment>
<feature type="chain" id="PRO_5005580408" description="LysM domain-containing protein" evidence="1">
    <location>
        <begin position="30"/>
        <end position="298"/>
    </location>
</feature>
<dbReference type="InterPro" id="IPR036779">
    <property type="entry name" value="LysM_dom_sf"/>
</dbReference>
<dbReference type="PANTHER" id="PTHR33734">
    <property type="entry name" value="LYSM DOMAIN-CONTAINING GPI-ANCHORED PROTEIN 2"/>
    <property type="match status" value="1"/>
</dbReference>
<keyword evidence="4" id="KW-1185">Reference proteome</keyword>
<protein>
    <recommendedName>
        <fullName evidence="2">LysM domain-containing protein</fullName>
    </recommendedName>
</protein>